<keyword evidence="3" id="KW-1185">Reference proteome</keyword>
<evidence type="ECO:0000256" key="1">
    <source>
        <dbReference type="SAM" id="MobiDB-lite"/>
    </source>
</evidence>
<dbReference type="KEGG" id="rub:GBA63_22520"/>
<dbReference type="EMBL" id="CP045120">
    <property type="protein sequence ID" value="QIN85479.1"/>
    <property type="molecule type" value="Genomic_DNA"/>
</dbReference>
<feature type="region of interest" description="Disordered" evidence="1">
    <location>
        <begin position="66"/>
        <end position="94"/>
    </location>
</feature>
<sequence length="120" mass="13692">MPARRPEPAVQPELDFLGAASKARKRRKRLKRDVARADRVRREGLLRVRDVPCPHCGAPPFRSVKRGGEHDCRTPGGLRTHGRSLPGGEYHKSRHEAAERLMREILDRGEEARRELQSES</sequence>
<evidence type="ECO:0000313" key="3">
    <source>
        <dbReference type="Proteomes" id="UP000501452"/>
    </source>
</evidence>
<name>A0A6G8QG54_9ACTN</name>
<dbReference type="AlphaFoldDB" id="A0A6G8QG54"/>
<reference evidence="2 3" key="1">
    <citation type="submission" date="2019-10" db="EMBL/GenBank/DDBJ databases">
        <title>Rubrobacter sp nov SCSIO 52090 isolated from a deep-sea sediment in the South China Sea.</title>
        <authorList>
            <person name="Chen R.W."/>
        </authorList>
    </citation>
    <scope>NUCLEOTIDE SEQUENCE [LARGE SCALE GENOMIC DNA]</scope>
    <source>
        <strain evidence="2 3">SCSIO 52909</strain>
        <plasmid evidence="2 3">unnamed1</plasmid>
    </source>
</reference>
<dbReference type="RefSeq" id="WP_166180820.1">
    <property type="nucleotide sequence ID" value="NZ_CP045120.1"/>
</dbReference>
<geneLocation type="plasmid" evidence="2 3">
    <name>unnamed1</name>
</geneLocation>
<evidence type="ECO:0000313" key="2">
    <source>
        <dbReference type="EMBL" id="QIN85479.1"/>
    </source>
</evidence>
<keyword evidence="2" id="KW-0614">Plasmid</keyword>
<organism evidence="2 3">
    <name type="scientific">Rubrobacter tropicus</name>
    <dbReference type="NCBI Taxonomy" id="2653851"/>
    <lineage>
        <taxon>Bacteria</taxon>
        <taxon>Bacillati</taxon>
        <taxon>Actinomycetota</taxon>
        <taxon>Rubrobacteria</taxon>
        <taxon>Rubrobacterales</taxon>
        <taxon>Rubrobacteraceae</taxon>
        <taxon>Rubrobacter</taxon>
    </lineage>
</organism>
<gene>
    <name evidence="2" type="ORF">GBA63_22520</name>
</gene>
<dbReference type="Proteomes" id="UP000501452">
    <property type="component" value="Plasmid unnamed1"/>
</dbReference>
<accession>A0A6G8QG54</accession>
<protein>
    <submittedName>
        <fullName evidence="2">Uncharacterized protein</fullName>
    </submittedName>
</protein>
<proteinExistence type="predicted"/>